<dbReference type="EC" id="2.6.1.-" evidence="5"/>
<keyword evidence="2 5" id="KW-0032">Aminotransferase</keyword>
<dbReference type="PANTHER" id="PTHR42832">
    <property type="entry name" value="AMINO ACID AMINOTRANSFERASE"/>
    <property type="match status" value="1"/>
</dbReference>
<dbReference type="GO" id="GO:0030170">
    <property type="term" value="F:pyridoxal phosphate binding"/>
    <property type="evidence" value="ECO:0007669"/>
    <property type="project" value="InterPro"/>
</dbReference>
<keyword evidence="3 5" id="KW-0808">Transferase</keyword>
<sequence>MTPAGNAFARLQSLLDDLPPATGQPVIALHLGETRLGDPTPLLAPLCELEQWTRYPPLPGTPQLREAYSGWLRRRFGAGACLDEERIAIEPTPGTKQAVATCIALAVTRARARGVKAPVVVLPNPFYPTYVAATDAAGAQALFYDVNDADLLASLARQLDQAGDSIAALVLCNPGNPLGNILPASTLISLSHMAFHAQATLLVDECYTDLVPHSPPPGYLSLVEADAVAPCPFVVLHSLSKRSAAPGLRSGFIAGDPSSVAAYAGFNRSCGVSLAWPACSASAALWHDETHVQRQQQALQCNWDLADEYLAAVPDYRRADAGFFLWLAVGDGEGIARRLWSEQGLRVMPGRYLCHEDAEGSNPGKAFVRIALVHQEPVMRQALLRLRAGLAGR</sequence>
<dbReference type="InterPro" id="IPR050881">
    <property type="entry name" value="LL-DAP_aminotransferase"/>
</dbReference>
<dbReference type="Gene3D" id="3.40.640.10">
    <property type="entry name" value="Type I PLP-dependent aspartate aminotransferase-like (Major domain)"/>
    <property type="match status" value="1"/>
</dbReference>
<protein>
    <submittedName>
        <fullName evidence="5">N-acetyl-LL-diaminopimelate aminotransferase</fullName>
        <ecNumber evidence="5">2.6.1.-</ecNumber>
    </submittedName>
</protein>
<comment type="cofactor">
    <cofactor evidence="1">
        <name>pyridoxal 5'-phosphate</name>
        <dbReference type="ChEBI" id="CHEBI:597326"/>
    </cofactor>
</comment>
<dbReference type="SUPFAM" id="SSF53383">
    <property type="entry name" value="PLP-dependent transferases"/>
    <property type="match status" value="1"/>
</dbReference>
<reference evidence="5 6" key="1">
    <citation type="submission" date="2019-09" db="EMBL/GenBank/DDBJ databases">
        <authorList>
            <person name="Chandra G."/>
            <person name="Truman W A."/>
        </authorList>
    </citation>
    <scope>NUCLEOTIDE SEQUENCE [LARGE SCALE GENOMIC DNA]</scope>
    <source>
        <strain evidence="5">PS624</strain>
    </source>
</reference>
<evidence type="ECO:0000313" key="6">
    <source>
        <dbReference type="Proteomes" id="UP000326241"/>
    </source>
</evidence>
<dbReference type="EMBL" id="CABVGZ010000086">
    <property type="protein sequence ID" value="VVN38949.1"/>
    <property type="molecule type" value="Genomic_DNA"/>
</dbReference>
<dbReference type="Gene3D" id="3.90.1150.10">
    <property type="entry name" value="Aspartate Aminotransferase, domain 1"/>
    <property type="match status" value="1"/>
</dbReference>
<dbReference type="AlphaFoldDB" id="A0A5E6XE20"/>
<dbReference type="RefSeq" id="WP_150776349.1">
    <property type="nucleotide sequence ID" value="NZ_CABVGZ010000086.1"/>
</dbReference>
<dbReference type="Proteomes" id="UP000326241">
    <property type="component" value="Unassembled WGS sequence"/>
</dbReference>
<name>A0A5E6XE20_PSEFL</name>
<feature type="domain" description="Aminotransferase class I/classII large" evidence="4">
    <location>
        <begin position="50"/>
        <end position="384"/>
    </location>
</feature>
<dbReference type="PANTHER" id="PTHR42832:SF3">
    <property type="entry name" value="L-GLUTAMINE--4-(METHYLSULFANYL)-2-OXOBUTANOATE AMINOTRANSFERASE"/>
    <property type="match status" value="1"/>
</dbReference>
<accession>A0A5E6XE20</accession>
<dbReference type="InterPro" id="IPR015422">
    <property type="entry name" value="PyrdxlP-dep_Trfase_small"/>
</dbReference>
<dbReference type="InterPro" id="IPR015424">
    <property type="entry name" value="PyrdxlP-dep_Trfase"/>
</dbReference>
<dbReference type="Pfam" id="PF00155">
    <property type="entry name" value="Aminotran_1_2"/>
    <property type="match status" value="1"/>
</dbReference>
<gene>
    <name evidence="5" type="primary">patA_2</name>
    <name evidence="5" type="ORF">PS624_05281</name>
</gene>
<proteinExistence type="predicted"/>
<dbReference type="InterPro" id="IPR015421">
    <property type="entry name" value="PyrdxlP-dep_Trfase_major"/>
</dbReference>
<dbReference type="CDD" id="cd00609">
    <property type="entry name" value="AAT_like"/>
    <property type="match status" value="1"/>
</dbReference>
<dbReference type="GO" id="GO:0008483">
    <property type="term" value="F:transaminase activity"/>
    <property type="evidence" value="ECO:0007669"/>
    <property type="project" value="UniProtKB-KW"/>
</dbReference>
<organism evidence="5 6">
    <name type="scientific">Pseudomonas fluorescens</name>
    <dbReference type="NCBI Taxonomy" id="294"/>
    <lineage>
        <taxon>Bacteria</taxon>
        <taxon>Pseudomonadati</taxon>
        <taxon>Pseudomonadota</taxon>
        <taxon>Gammaproteobacteria</taxon>
        <taxon>Pseudomonadales</taxon>
        <taxon>Pseudomonadaceae</taxon>
        <taxon>Pseudomonas</taxon>
    </lineage>
</organism>
<evidence type="ECO:0000256" key="2">
    <source>
        <dbReference type="ARBA" id="ARBA00022576"/>
    </source>
</evidence>
<dbReference type="InterPro" id="IPR004839">
    <property type="entry name" value="Aminotransferase_I/II_large"/>
</dbReference>
<evidence type="ECO:0000256" key="1">
    <source>
        <dbReference type="ARBA" id="ARBA00001933"/>
    </source>
</evidence>
<evidence type="ECO:0000313" key="5">
    <source>
        <dbReference type="EMBL" id="VVN38949.1"/>
    </source>
</evidence>
<evidence type="ECO:0000259" key="4">
    <source>
        <dbReference type="Pfam" id="PF00155"/>
    </source>
</evidence>
<evidence type="ECO:0000256" key="3">
    <source>
        <dbReference type="ARBA" id="ARBA00022679"/>
    </source>
</evidence>